<keyword evidence="6" id="KW-0472">Membrane</keyword>
<accession>A0ABT6YQU3</accession>
<feature type="transmembrane region" description="Helical" evidence="6">
    <location>
        <begin position="404"/>
        <end position="423"/>
    </location>
</feature>
<dbReference type="InterPro" id="IPR000719">
    <property type="entry name" value="Prot_kinase_dom"/>
</dbReference>
<evidence type="ECO:0000256" key="4">
    <source>
        <dbReference type="ARBA" id="ARBA00022840"/>
    </source>
</evidence>
<dbReference type="InterPro" id="IPR045269">
    <property type="entry name" value="Atg1-like"/>
</dbReference>
<proteinExistence type="predicted"/>
<dbReference type="Pfam" id="PF08238">
    <property type="entry name" value="Sel1"/>
    <property type="match status" value="3"/>
</dbReference>
<gene>
    <name evidence="8" type="ORF">QM480_14380</name>
</gene>
<dbReference type="GO" id="GO:0016301">
    <property type="term" value="F:kinase activity"/>
    <property type="evidence" value="ECO:0007669"/>
    <property type="project" value="UniProtKB-KW"/>
</dbReference>
<dbReference type="PROSITE" id="PS00107">
    <property type="entry name" value="PROTEIN_KINASE_ATP"/>
    <property type="match status" value="1"/>
</dbReference>
<dbReference type="InterPro" id="IPR011009">
    <property type="entry name" value="Kinase-like_dom_sf"/>
</dbReference>
<evidence type="ECO:0000313" key="8">
    <source>
        <dbReference type="EMBL" id="MDI9865526.1"/>
    </source>
</evidence>
<comment type="caution">
    <text evidence="8">The sequence shown here is derived from an EMBL/GenBank/DDBJ whole genome shotgun (WGS) entry which is preliminary data.</text>
</comment>
<evidence type="ECO:0000259" key="7">
    <source>
        <dbReference type="PROSITE" id="PS50011"/>
    </source>
</evidence>
<sequence>MDFKSRYIYNLKEDLIGRGGFARVYVAKDTLLDRTVAIKVFNKSENGYYTVLEEIKKVIKYEHPNLIRYYDVALLENINAFGEREELQIGIMELANAGDLKTFVQKNPQSPLIIDLFKQVLEGLGFLHKKGIIHRDLKPQNILLVKDADKLIAKISDFGISRNIEANTNSASMTIGTIEYMAPEQFSPHKYGINGKISTNVDLWSFGIMLYELLAAEPPFGQRSGNTTAEQIMNSILSAELPQKIDSIEEPFKSVIKKCLVADAKLRVQDAEELIPFFDATYVSNPNVDAFETQFINYNDSASSTTQNETLVLKDTNNQNTLTLPISSTSNTTQVISNQENVRFEAQSNKNEASKQDVVTRPVQQNNYETKVAISDTSDVPSNKIIPDTTQASSLVTIGPKKSINILSISVLGILLTGAIIYFTTMSGGFYEKIQDLLNQKQFDEALQLLNDPTQSSKQRNSISDNQFFEQIYLSKRDTSKALPYMQQSLENNNNQNAYLLGQLYYSGRFVKQDFTKAKNIFEKIPTDDRAMTMLGNLYFMGLGVAQNYSKAVSYYQDAANKGNSVAMYSLGLAYLNGAGIKKNKQKALDWFYKVIQKNDNPDASNAAKSAIQSLDN</sequence>
<dbReference type="EMBL" id="JASHID010000010">
    <property type="protein sequence ID" value="MDI9865526.1"/>
    <property type="molecule type" value="Genomic_DNA"/>
</dbReference>
<dbReference type="SUPFAM" id="SSF81901">
    <property type="entry name" value="HCP-like"/>
    <property type="match status" value="1"/>
</dbReference>
<dbReference type="CDD" id="cd14014">
    <property type="entry name" value="STKc_PknB_like"/>
    <property type="match status" value="1"/>
</dbReference>
<keyword evidence="6" id="KW-0812">Transmembrane</keyword>
<dbReference type="Proteomes" id="UP001236569">
    <property type="component" value="Unassembled WGS sequence"/>
</dbReference>
<dbReference type="InterPro" id="IPR008271">
    <property type="entry name" value="Ser/Thr_kinase_AS"/>
</dbReference>
<dbReference type="InterPro" id="IPR011990">
    <property type="entry name" value="TPR-like_helical_dom_sf"/>
</dbReference>
<dbReference type="PANTHER" id="PTHR24348:SF22">
    <property type="entry name" value="NON-SPECIFIC SERINE_THREONINE PROTEIN KINASE"/>
    <property type="match status" value="1"/>
</dbReference>
<dbReference type="Gene3D" id="1.10.510.10">
    <property type="entry name" value="Transferase(Phosphotransferase) domain 1"/>
    <property type="match status" value="1"/>
</dbReference>
<dbReference type="InterPro" id="IPR017441">
    <property type="entry name" value="Protein_kinase_ATP_BS"/>
</dbReference>
<dbReference type="Pfam" id="PF00069">
    <property type="entry name" value="Pkinase"/>
    <property type="match status" value="1"/>
</dbReference>
<evidence type="ECO:0000256" key="3">
    <source>
        <dbReference type="ARBA" id="ARBA00022777"/>
    </source>
</evidence>
<keyword evidence="1" id="KW-0808">Transferase</keyword>
<keyword evidence="3 8" id="KW-0418">Kinase</keyword>
<dbReference type="Gene3D" id="1.25.40.10">
    <property type="entry name" value="Tetratricopeptide repeat domain"/>
    <property type="match status" value="1"/>
</dbReference>
<dbReference type="InterPro" id="IPR006597">
    <property type="entry name" value="Sel1-like"/>
</dbReference>
<dbReference type="SMART" id="SM00220">
    <property type="entry name" value="S_TKc"/>
    <property type="match status" value="1"/>
</dbReference>
<evidence type="ECO:0000256" key="1">
    <source>
        <dbReference type="ARBA" id="ARBA00022679"/>
    </source>
</evidence>
<evidence type="ECO:0000256" key="6">
    <source>
        <dbReference type="SAM" id="Phobius"/>
    </source>
</evidence>
<reference evidence="8 9" key="1">
    <citation type="submission" date="2023-05" db="EMBL/GenBank/DDBJ databases">
        <title>Novel species of genus Flectobacillus isolated from stream in China.</title>
        <authorList>
            <person name="Lu H."/>
        </authorList>
    </citation>
    <scope>NUCLEOTIDE SEQUENCE [LARGE SCALE GENOMIC DNA]</scope>
    <source>
        <strain evidence="8 9">DC10W</strain>
    </source>
</reference>
<feature type="domain" description="Protein kinase" evidence="7">
    <location>
        <begin position="10"/>
        <end position="278"/>
    </location>
</feature>
<feature type="binding site" evidence="5">
    <location>
        <position position="39"/>
    </location>
    <ligand>
        <name>ATP</name>
        <dbReference type="ChEBI" id="CHEBI:30616"/>
    </ligand>
</feature>
<dbReference type="PANTHER" id="PTHR24348">
    <property type="entry name" value="SERINE/THREONINE-PROTEIN KINASE UNC-51-RELATED"/>
    <property type="match status" value="1"/>
</dbReference>
<evidence type="ECO:0000256" key="5">
    <source>
        <dbReference type="PROSITE-ProRule" id="PRU10141"/>
    </source>
</evidence>
<evidence type="ECO:0000256" key="2">
    <source>
        <dbReference type="ARBA" id="ARBA00022741"/>
    </source>
</evidence>
<keyword evidence="6" id="KW-1133">Transmembrane helix</keyword>
<organism evidence="8 9">
    <name type="scientific">Flectobacillus longus</name>
    <dbReference type="NCBI Taxonomy" id="2984207"/>
    <lineage>
        <taxon>Bacteria</taxon>
        <taxon>Pseudomonadati</taxon>
        <taxon>Bacteroidota</taxon>
        <taxon>Cytophagia</taxon>
        <taxon>Cytophagales</taxon>
        <taxon>Flectobacillaceae</taxon>
        <taxon>Flectobacillus</taxon>
    </lineage>
</organism>
<dbReference type="PROSITE" id="PS50011">
    <property type="entry name" value="PROTEIN_KINASE_DOM"/>
    <property type="match status" value="1"/>
</dbReference>
<dbReference type="SUPFAM" id="SSF56112">
    <property type="entry name" value="Protein kinase-like (PK-like)"/>
    <property type="match status" value="1"/>
</dbReference>
<evidence type="ECO:0000313" key="9">
    <source>
        <dbReference type="Proteomes" id="UP001236569"/>
    </source>
</evidence>
<protein>
    <submittedName>
        <fullName evidence="8">Protein kinase</fullName>
    </submittedName>
</protein>
<dbReference type="PROSITE" id="PS00108">
    <property type="entry name" value="PROTEIN_KINASE_ST"/>
    <property type="match status" value="1"/>
</dbReference>
<keyword evidence="9" id="KW-1185">Reference proteome</keyword>
<dbReference type="SMART" id="SM00671">
    <property type="entry name" value="SEL1"/>
    <property type="match status" value="3"/>
</dbReference>
<keyword evidence="2 5" id="KW-0547">Nucleotide-binding</keyword>
<dbReference type="RefSeq" id="WP_283370503.1">
    <property type="nucleotide sequence ID" value="NZ_JASHID010000010.1"/>
</dbReference>
<keyword evidence="4 5" id="KW-0067">ATP-binding</keyword>
<name>A0ABT6YQU3_9BACT</name>